<dbReference type="NCBIfam" id="TIGR03293">
    <property type="entry name" value="PhnG_redo"/>
    <property type="match status" value="1"/>
</dbReference>
<name>A0A0D0KTH3_AGRTU</name>
<dbReference type="AlphaFoldDB" id="A0A0D0KTH3"/>
<dbReference type="OrthoDB" id="530475at2"/>
<dbReference type="InterPro" id="IPR009609">
    <property type="entry name" value="Phosphonate_metab_PhnG"/>
</dbReference>
<reference evidence="1 2" key="1">
    <citation type="submission" date="2014-12" db="EMBL/GenBank/DDBJ databases">
        <title>16Stimator: statistical estimation of ribosomal gene copy numbers from draft genome assemblies.</title>
        <authorList>
            <person name="Perisin M.A."/>
            <person name="Vetter M."/>
            <person name="Gilbert J.A."/>
            <person name="Bergelson J."/>
        </authorList>
    </citation>
    <scope>NUCLEOTIDE SEQUENCE [LARGE SCALE GENOMIC DNA]</scope>
    <source>
        <strain evidence="1 2">MEJ076</strain>
    </source>
</reference>
<sequence length="154" mass="16491">MISDNNVDIFSRKNALGMLAAASADILAEQYEALEPTLPAAVPVRGPEIGAVMIRGKVGGGGAAFNLGEASVTRATVKLASGEIGHSIILGRDERKARIVAHLDALRQIPDWVEQIDSKIVRPALDAMNAEKLRRAEETEATRVDFFTVARGED</sequence>
<dbReference type="GO" id="GO:0019634">
    <property type="term" value="P:organic phosphonate metabolic process"/>
    <property type="evidence" value="ECO:0007669"/>
    <property type="project" value="InterPro"/>
</dbReference>
<comment type="caution">
    <text evidence="1">The sequence shown here is derived from an EMBL/GenBank/DDBJ whole genome shotgun (WGS) entry which is preliminary data.</text>
</comment>
<accession>A0A0D0KTH3</accession>
<protein>
    <submittedName>
        <fullName evidence="1">Phosphonate metabolism protein PhnG</fullName>
    </submittedName>
</protein>
<dbReference type="Pfam" id="PF06754">
    <property type="entry name" value="PhnG"/>
    <property type="match status" value="1"/>
</dbReference>
<dbReference type="Proteomes" id="UP000035017">
    <property type="component" value="Unassembled WGS sequence"/>
</dbReference>
<dbReference type="EMBL" id="JXQV01000021">
    <property type="protein sequence ID" value="KIQ00296.1"/>
    <property type="molecule type" value="Genomic_DNA"/>
</dbReference>
<evidence type="ECO:0000313" key="1">
    <source>
        <dbReference type="EMBL" id="KIQ00296.1"/>
    </source>
</evidence>
<organism evidence="1 2">
    <name type="scientific">Agrobacterium tumefaciens</name>
    <dbReference type="NCBI Taxonomy" id="358"/>
    <lineage>
        <taxon>Bacteria</taxon>
        <taxon>Pseudomonadati</taxon>
        <taxon>Pseudomonadota</taxon>
        <taxon>Alphaproteobacteria</taxon>
        <taxon>Hyphomicrobiales</taxon>
        <taxon>Rhizobiaceae</taxon>
        <taxon>Rhizobium/Agrobacterium group</taxon>
        <taxon>Agrobacterium</taxon>
        <taxon>Agrobacterium tumefaciens complex</taxon>
    </lineage>
</organism>
<gene>
    <name evidence="1" type="ORF">RU07_17155</name>
</gene>
<dbReference type="GO" id="GO:0015716">
    <property type="term" value="P:organic phosphonate transport"/>
    <property type="evidence" value="ECO:0007669"/>
    <property type="project" value="InterPro"/>
</dbReference>
<proteinExistence type="predicted"/>
<evidence type="ECO:0000313" key="2">
    <source>
        <dbReference type="Proteomes" id="UP000035017"/>
    </source>
</evidence>